<feature type="binding site" evidence="2">
    <location>
        <begin position="247"/>
        <end position="248"/>
    </location>
    <ligand>
        <name>ATP</name>
        <dbReference type="ChEBI" id="CHEBI:30616"/>
    </ligand>
</feature>
<dbReference type="Proteomes" id="UP000027100">
    <property type="component" value="Unassembled WGS sequence"/>
</dbReference>
<dbReference type="OrthoDB" id="9813719at2"/>
<dbReference type="InterPro" id="IPR036597">
    <property type="entry name" value="Fido-like_dom_sf"/>
</dbReference>
<feature type="domain" description="Fido" evidence="3">
    <location>
        <begin position="113"/>
        <end position="269"/>
    </location>
</feature>
<sequence>MAWNWELRDWPDFIRDRQKLATREARFLEQAGVLIGTSRHISDEDRIELSISVMSLEAIDTSQIEGETLDRASVQSSIQRALGLKAARTSARPAESGIADMLVDLLQTSGDPLSDAMLHRWHRKMLSGRTDLKSLGGYREHEEPMQIISGASYAPKVHYEAPPSRDVPSHMAAFIAWFNQTAPTGEAPLLPIERAGLAHLWFECIHPYEDGNGRIGRAISEKALAQGRQRPVFTSLAGALLRHRKDYYCELEFASATLNADRWLNWFADIALEAQGRSLRQVEFMLSKTRLFDRLAGQLNPRQEKALLRMFAEGIDGFKGGLSAKNYMTITGAPTATATRDLADMVAKGALVREGELKSTRYFLKLD</sequence>
<name>A0A062VGI4_9PROT</name>
<dbReference type="Pfam" id="PF02661">
    <property type="entry name" value="Fic"/>
    <property type="match status" value="1"/>
</dbReference>
<dbReference type="eggNOG" id="COG3177">
    <property type="taxonomic scope" value="Bacteria"/>
</dbReference>
<dbReference type="InterPro" id="IPR025230">
    <property type="entry name" value="DUF4172"/>
</dbReference>
<dbReference type="InterPro" id="IPR003812">
    <property type="entry name" value="Fido"/>
</dbReference>
<dbReference type="Pfam" id="PF13776">
    <property type="entry name" value="DUF4172"/>
    <property type="match status" value="1"/>
</dbReference>
<dbReference type="Gene3D" id="1.10.10.10">
    <property type="entry name" value="Winged helix-like DNA-binding domain superfamily/Winged helix DNA-binding domain"/>
    <property type="match status" value="1"/>
</dbReference>
<keyword evidence="5" id="KW-1185">Reference proteome</keyword>
<evidence type="ECO:0000313" key="4">
    <source>
        <dbReference type="EMBL" id="KCZ99489.1"/>
    </source>
</evidence>
<dbReference type="AlphaFoldDB" id="A0A062VGI4"/>
<dbReference type="EMBL" id="ARYM01000005">
    <property type="protein sequence ID" value="KCZ99489.1"/>
    <property type="molecule type" value="Genomic_DNA"/>
</dbReference>
<gene>
    <name evidence="4" type="ORF">HPO_06117</name>
</gene>
<evidence type="ECO:0000256" key="2">
    <source>
        <dbReference type="PIRSR" id="PIRSR640198-2"/>
    </source>
</evidence>
<evidence type="ECO:0000259" key="3">
    <source>
        <dbReference type="PROSITE" id="PS51459"/>
    </source>
</evidence>
<evidence type="ECO:0000313" key="5">
    <source>
        <dbReference type="Proteomes" id="UP000027100"/>
    </source>
</evidence>
<proteinExistence type="predicted"/>
<dbReference type="InterPro" id="IPR040198">
    <property type="entry name" value="Fido_containing"/>
</dbReference>
<dbReference type="PANTHER" id="PTHR13504:SF33">
    <property type="entry name" value="FIC FAMILY PROTEIN"/>
    <property type="match status" value="1"/>
</dbReference>
<feature type="active site" evidence="1">
    <location>
        <position position="206"/>
    </location>
</feature>
<dbReference type="Gene3D" id="1.10.3290.10">
    <property type="entry name" value="Fido-like domain"/>
    <property type="match status" value="1"/>
</dbReference>
<dbReference type="PATRIC" id="fig|1280954.3.peg.1246"/>
<dbReference type="GO" id="GO:0005524">
    <property type="term" value="F:ATP binding"/>
    <property type="evidence" value="ECO:0007669"/>
    <property type="project" value="UniProtKB-KW"/>
</dbReference>
<accession>A0A062VGI4</accession>
<keyword evidence="2" id="KW-0547">Nucleotide-binding</keyword>
<dbReference type="STRING" id="1280954.HPO_06117"/>
<evidence type="ECO:0000256" key="1">
    <source>
        <dbReference type="PIRSR" id="PIRSR640198-1"/>
    </source>
</evidence>
<comment type="caution">
    <text evidence="4">The sequence shown here is derived from an EMBL/GenBank/DDBJ whole genome shotgun (WGS) entry which is preliminary data.</text>
</comment>
<dbReference type="PROSITE" id="PS51459">
    <property type="entry name" value="FIDO"/>
    <property type="match status" value="1"/>
</dbReference>
<dbReference type="RefSeq" id="WP_035595765.1">
    <property type="nucleotide sequence ID" value="NZ_ARYM01000005.1"/>
</dbReference>
<dbReference type="SUPFAM" id="SSF140931">
    <property type="entry name" value="Fic-like"/>
    <property type="match status" value="1"/>
</dbReference>
<reference evidence="4 5" key="1">
    <citation type="journal article" date="2014" name="Antonie Van Leeuwenhoek">
        <title>Hyphomonas beringensis sp. nov. and Hyphomonas chukchiensis sp. nov., isolated from surface seawater of the Bering Sea and Chukchi Sea.</title>
        <authorList>
            <person name="Li C."/>
            <person name="Lai Q."/>
            <person name="Li G."/>
            <person name="Dong C."/>
            <person name="Wang J."/>
            <person name="Liao Y."/>
            <person name="Shao Z."/>
        </authorList>
    </citation>
    <scope>NUCLEOTIDE SEQUENCE [LARGE SCALE GENOMIC DNA]</scope>
    <source>
        <strain evidence="4 5">PS728</strain>
    </source>
</reference>
<feature type="binding site" evidence="2">
    <location>
        <begin position="210"/>
        <end position="217"/>
    </location>
    <ligand>
        <name>ATP</name>
        <dbReference type="ChEBI" id="CHEBI:30616"/>
    </ligand>
</feature>
<organism evidence="4 5">
    <name type="scientific">Hyphomonas polymorpha PS728</name>
    <dbReference type="NCBI Taxonomy" id="1280954"/>
    <lineage>
        <taxon>Bacteria</taxon>
        <taxon>Pseudomonadati</taxon>
        <taxon>Pseudomonadota</taxon>
        <taxon>Alphaproteobacteria</taxon>
        <taxon>Hyphomonadales</taxon>
        <taxon>Hyphomonadaceae</taxon>
        <taxon>Hyphomonas</taxon>
    </lineage>
</organism>
<dbReference type="PANTHER" id="PTHR13504">
    <property type="entry name" value="FIDO DOMAIN-CONTAINING PROTEIN DDB_G0283145"/>
    <property type="match status" value="1"/>
</dbReference>
<dbReference type="InterPro" id="IPR036388">
    <property type="entry name" value="WH-like_DNA-bd_sf"/>
</dbReference>
<protein>
    <submittedName>
        <fullName evidence="4">Filamentation induced by cAMP protein Fic</fullName>
    </submittedName>
</protein>
<keyword evidence="2" id="KW-0067">ATP-binding</keyword>